<dbReference type="Proteomes" id="UP000623926">
    <property type="component" value="Chromosome"/>
</dbReference>
<dbReference type="PANTHER" id="PTHR19879">
    <property type="entry name" value="TRANSCRIPTION INITIATION FACTOR TFIID"/>
    <property type="match status" value="1"/>
</dbReference>
<evidence type="ECO:0000313" key="3">
    <source>
        <dbReference type="EMBL" id="QRV35871.1"/>
    </source>
</evidence>
<evidence type="ECO:0000256" key="1">
    <source>
        <dbReference type="SAM" id="MobiDB-lite"/>
    </source>
</evidence>
<organism evidence="3 4">
    <name type="scientific">Streptomyces californicus</name>
    <dbReference type="NCBI Taxonomy" id="67351"/>
    <lineage>
        <taxon>Bacteria</taxon>
        <taxon>Bacillati</taxon>
        <taxon>Actinomycetota</taxon>
        <taxon>Actinomycetes</taxon>
        <taxon>Kitasatosporales</taxon>
        <taxon>Streptomycetaceae</taxon>
        <taxon>Streptomyces</taxon>
    </lineage>
</organism>
<dbReference type="Pfam" id="PF20703">
    <property type="entry name" value="nSTAND1"/>
    <property type="match status" value="1"/>
</dbReference>
<feature type="domain" description="Novel STAND NTPase 1" evidence="2">
    <location>
        <begin position="104"/>
        <end position="507"/>
    </location>
</feature>
<sequence>MGRSEKPLDPAAGPVQRFAHDLRTLRRTAGSPTYRAMARQAAYAAPTLSAAAAGDRLPSPAVTRAYVLACGGDPEEWERRRAEAEGEDRRRGENAAGDDRADAPYPGLGRFEAEQRERFFGRDAVVCDLVELVGRHSLVAVVGASGSGKSSLLRAGLVPALREAAAASPTGPGSRPSSGSAGQEPGGPADRVPSGSAGRVPGGQADRVPVGPASVPPGRTPVERPSAIRILTPGEHPSRVAPALFADDAVVLVDQFEEVFTLCRSQTERTDFIELIATARARVVIAVRSDFYGRCAEFASLALALRPSTLLLGPMTSEQLRQAIVGPATAERLIVERELTARILADVEGEPGGLPLMSHALLEVWHRRRGRTMTVAAYEEIGGVRGAIAHTAEALFAGFDDVRARTARTLLLRLVTPGGGTADTGRPVARSELTGMEGLDHAEQVLELLLRARLLTADSDTVSLAHEALIGAWPRLRSWIEADRELLRLQRRLTEAAATWTDLGRDPGALYRGSQLESAVEAFGNEAADVRALTPHGRASGLTSVERAFLTAGLAAYEGERRASARAARVLRGLVAALSVLLCLAVVAGLTAREQSRTADRRADEAEARRIAAVAGTLRRSDPRAALRLSVAAWRIADVPETREALYGAAAQREVGLLEAGSGGGGPDRNDTWRRLSQDGRTLTVVGPDRTRRWDVATGRPLPDLPGPGRQAASIVAVSPDTGTVALRTPGGVRLWDLAAGGFAGGAFGPPGDEVDAWFGAAARTVVVHRRGGPVQVWDAREGRMSLDTGRSRGEVRALAVAREGPLLAFCPDGDVLQVWDVHAGRELSTPWAAEADVCGRGEFQFTPDGRALAVGVPSGVRSWEVRSGRERPRIRTEGAGRTAAGTVPDAAFSADGSLVATLAAGSLLLWSADDPSTPLFRHRVPASSTSELTLDVENGVVRYTAGDNLASAVHTVSLTGVASGEGRQHGVGQHGDQRQGGTRQGGEQDGGGQEDPRGEGEQAAAREGGRKDGRGVRFDAARFNQDGTRLLTVRPGRVELRDGATGGLHDAFAAAPACSGCPPVPPTSFSPDGRTLAYVSAPDTVTLRTTGPRPSVTALPSLSGVDGIAAGGPHSAVVTRMSYGVDLLARDVPRRTLPRERYGRLRDRDRSGRIITDERRLIVPGSAGGKASAVAVMRGEGPAETAAFSPDGRYLAMSDHEGRVTLWDGDGRTRLAVLTAGAEAGTGQERGPSALAFSADGAVVAVGDADGGLRFWPTDAPRSAGSPLPPADGPVLALAFGPDASHVRVATSRTPVRTYPLGLERTAASVCARAGGGMTRQEWALYLPAVTYRATC</sequence>
<feature type="region of interest" description="Disordered" evidence="1">
    <location>
        <begin position="164"/>
        <end position="224"/>
    </location>
</feature>
<dbReference type="PANTHER" id="PTHR19879:SF9">
    <property type="entry name" value="TRANSCRIPTION INITIATION FACTOR TFIID SUBUNIT 5"/>
    <property type="match status" value="1"/>
</dbReference>
<dbReference type="SUPFAM" id="SSF50998">
    <property type="entry name" value="Quinoprotein alcohol dehydrogenase-like"/>
    <property type="match status" value="1"/>
</dbReference>
<feature type="compositionally biased region" description="Basic and acidic residues" evidence="1">
    <location>
        <begin position="77"/>
        <end position="102"/>
    </location>
</feature>
<dbReference type="InterPro" id="IPR001680">
    <property type="entry name" value="WD40_rpt"/>
</dbReference>
<evidence type="ECO:0000259" key="2">
    <source>
        <dbReference type="Pfam" id="PF20703"/>
    </source>
</evidence>
<evidence type="ECO:0000313" key="4">
    <source>
        <dbReference type="Proteomes" id="UP000623926"/>
    </source>
</evidence>
<dbReference type="SUPFAM" id="SSF52540">
    <property type="entry name" value="P-loop containing nucleoside triphosphate hydrolases"/>
    <property type="match status" value="1"/>
</dbReference>
<dbReference type="InterPro" id="IPR011047">
    <property type="entry name" value="Quinoprotein_ADH-like_sf"/>
</dbReference>
<dbReference type="SMART" id="SM00320">
    <property type="entry name" value="WD40"/>
    <property type="match status" value="4"/>
</dbReference>
<feature type="compositionally biased region" description="Low complexity" evidence="1">
    <location>
        <begin position="164"/>
        <end position="182"/>
    </location>
</feature>
<feature type="compositionally biased region" description="Basic and acidic residues" evidence="1">
    <location>
        <begin position="1008"/>
        <end position="1021"/>
    </location>
</feature>
<dbReference type="RefSeq" id="WP_205030049.1">
    <property type="nucleotide sequence ID" value="NZ_CP070245.1"/>
</dbReference>
<gene>
    <name evidence="3" type="ORF">I6J42_18765</name>
</gene>
<dbReference type="Gene3D" id="2.130.10.10">
    <property type="entry name" value="YVTN repeat-like/Quinoprotein amine dehydrogenase"/>
    <property type="match status" value="2"/>
</dbReference>
<accession>A0ABD7CZB9</accession>
<dbReference type="InterPro" id="IPR015943">
    <property type="entry name" value="WD40/YVTN_repeat-like_dom_sf"/>
</dbReference>
<dbReference type="InterPro" id="IPR027417">
    <property type="entry name" value="P-loop_NTPase"/>
</dbReference>
<protein>
    <submittedName>
        <fullName evidence="3">PD40 domain-containing protein</fullName>
    </submittedName>
</protein>
<reference evidence="3 4" key="1">
    <citation type="submission" date="2021-02" db="EMBL/GenBank/DDBJ databases">
        <title>FDA dAtabase for Regulatory Grade micrObial Sequences (FDA-ARGOS): Supporting development and validation of Infectious Disease Dx tests.</title>
        <authorList>
            <person name="Sproer C."/>
            <person name="Gronow S."/>
            <person name="Severitt S."/>
            <person name="Schroder I."/>
            <person name="Tallon L."/>
            <person name="Sadzewicz L."/>
            <person name="Zhao X."/>
            <person name="Boylan J."/>
            <person name="Ott S."/>
            <person name="Bowen H."/>
            <person name="Vavikolanu K."/>
            <person name="Mehta A."/>
            <person name="Aluvathingal J."/>
            <person name="Nadendla S."/>
            <person name="Lowell S."/>
            <person name="Myers T."/>
            <person name="Yan Y."/>
            <person name="Sichtig H."/>
        </authorList>
    </citation>
    <scope>NUCLEOTIDE SEQUENCE [LARGE SCALE GENOMIC DNA]</scope>
    <source>
        <strain evidence="3 4">FDAARGOS_1212</strain>
    </source>
</reference>
<dbReference type="InterPro" id="IPR011659">
    <property type="entry name" value="WD40"/>
</dbReference>
<feature type="region of interest" description="Disordered" evidence="1">
    <location>
        <begin position="77"/>
        <end position="107"/>
    </location>
</feature>
<proteinExistence type="predicted"/>
<dbReference type="Pfam" id="PF00400">
    <property type="entry name" value="WD40"/>
    <property type="match status" value="1"/>
</dbReference>
<feature type="compositionally biased region" description="Gly residues" evidence="1">
    <location>
        <begin position="983"/>
        <end position="994"/>
    </location>
</feature>
<dbReference type="EMBL" id="CP070245">
    <property type="protein sequence ID" value="QRV35871.1"/>
    <property type="molecule type" value="Genomic_DNA"/>
</dbReference>
<dbReference type="InterPro" id="IPR049052">
    <property type="entry name" value="nSTAND1"/>
</dbReference>
<dbReference type="Pfam" id="PF07676">
    <property type="entry name" value="PD40"/>
    <property type="match status" value="2"/>
</dbReference>
<feature type="region of interest" description="Disordered" evidence="1">
    <location>
        <begin position="964"/>
        <end position="1021"/>
    </location>
</feature>
<name>A0ABD7CZB9_9ACTN</name>